<dbReference type="Pfam" id="PF00486">
    <property type="entry name" value="Trans_reg_C"/>
    <property type="match status" value="1"/>
</dbReference>
<proteinExistence type="predicted"/>
<gene>
    <name evidence="8" type="primary">phoB</name>
    <name evidence="8" type="ORF">ACLFYP115_00520</name>
</gene>
<keyword evidence="4" id="KW-0805">Transcription regulation</keyword>
<evidence type="ECO:0000256" key="2">
    <source>
        <dbReference type="ARBA" id="ARBA00022553"/>
    </source>
</evidence>
<reference evidence="8" key="1">
    <citation type="submission" date="2019-11" db="EMBL/GenBank/DDBJ databases">
        <authorList>
            <person name="Feng L."/>
        </authorList>
    </citation>
    <scope>NUCLEOTIDE SEQUENCE</scope>
    <source>
        <strain evidence="8">AcaccaeLFYP115</strain>
    </source>
</reference>
<evidence type="ECO:0000256" key="7">
    <source>
        <dbReference type="ARBA" id="ARBA00024867"/>
    </source>
</evidence>
<dbReference type="Gene3D" id="1.10.10.10">
    <property type="entry name" value="Winged helix-like DNA-binding domain superfamily/Winged helix DNA-binding domain"/>
    <property type="match status" value="1"/>
</dbReference>
<evidence type="ECO:0000256" key="4">
    <source>
        <dbReference type="ARBA" id="ARBA00023015"/>
    </source>
</evidence>
<evidence type="ECO:0000256" key="5">
    <source>
        <dbReference type="ARBA" id="ARBA00023125"/>
    </source>
</evidence>
<dbReference type="CDD" id="cd00383">
    <property type="entry name" value="trans_reg_C"/>
    <property type="match status" value="1"/>
</dbReference>
<keyword evidence="3" id="KW-0902">Two-component regulatory system</keyword>
<accession>A0A6N2RJK4</accession>
<evidence type="ECO:0000256" key="1">
    <source>
        <dbReference type="ARBA" id="ARBA00018672"/>
    </source>
</evidence>
<dbReference type="EMBL" id="CACRSQ010000002">
    <property type="protein sequence ID" value="VYS81503.1"/>
    <property type="molecule type" value="Genomic_DNA"/>
</dbReference>
<dbReference type="GO" id="GO:0032993">
    <property type="term" value="C:protein-DNA complex"/>
    <property type="evidence" value="ECO:0007669"/>
    <property type="project" value="TreeGrafter"/>
</dbReference>
<dbReference type="PANTHER" id="PTHR48111">
    <property type="entry name" value="REGULATOR OF RPOS"/>
    <property type="match status" value="1"/>
</dbReference>
<keyword evidence="2" id="KW-0597">Phosphoprotein</keyword>
<dbReference type="SMART" id="SM00448">
    <property type="entry name" value="REC"/>
    <property type="match status" value="1"/>
</dbReference>
<keyword evidence="5" id="KW-0238">DNA-binding</keyword>
<dbReference type="GO" id="GO:0000976">
    <property type="term" value="F:transcription cis-regulatory region binding"/>
    <property type="evidence" value="ECO:0007669"/>
    <property type="project" value="TreeGrafter"/>
</dbReference>
<protein>
    <recommendedName>
        <fullName evidence="1">Stage 0 sporulation protein A homolog</fullName>
    </recommendedName>
</protein>
<dbReference type="SMART" id="SM00862">
    <property type="entry name" value="Trans_reg_C"/>
    <property type="match status" value="1"/>
</dbReference>
<keyword evidence="6" id="KW-0804">Transcription</keyword>
<dbReference type="InterPro" id="IPR036388">
    <property type="entry name" value="WH-like_DNA-bd_sf"/>
</dbReference>
<dbReference type="Gene3D" id="3.40.50.2300">
    <property type="match status" value="1"/>
</dbReference>
<dbReference type="GO" id="GO:0005829">
    <property type="term" value="C:cytosol"/>
    <property type="evidence" value="ECO:0007669"/>
    <property type="project" value="TreeGrafter"/>
</dbReference>
<dbReference type="InterPro" id="IPR011006">
    <property type="entry name" value="CheY-like_superfamily"/>
</dbReference>
<dbReference type="FunFam" id="1.10.10.10:FF:000018">
    <property type="entry name" value="DNA-binding response regulator ResD"/>
    <property type="match status" value="1"/>
</dbReference>
<name>A0A6N2RJK4_9FIRM</name>
<dbReference type="GO" id="GO:0000156">
    <property type="term" value="F:phosphorelay response regulator activity"/>
    <property type="evidence" value="ECO:0007669"/>
    <property type="project" value="TreeGrafter"/>
</dbReference>
<evidence type="ECO:0000256" key="3">
    <source>
        <dbReference type="ARBA" id="ARBA00023012"/>
    </source>
</evidence>
<dbReference type="PROSITE" id="PS51755">
    <property type="entry name" value="OMPR_PHOB"/>
    <property type="match status" value="1"/>
</dbReference>
<dbReference type="GO" id="GO:0006355">
    <property type="term" value="P:regulation of DNA-templated transcription"/>
    <property type="evidence" value="ECO:0007669"/>
    <property type="project" value="InterPro"/>
</dbReference>
<dbReference type="SUPFAM" id="SSF52172">
    <property type="entry name" value="CheY-like"/>
    <property type="match status" value="1"/>
</dbReference>
<dbReference type="InterPro" id="IPR016032">
    <property type="entry name" value="Sig_transdc_resp-reg_C-effctor"/>
</dbReference>
<dbReference type="PANTHER" id="PTHR48111:SF1">
    <property type="entry name" value="TWO-COMPONENT RESPONSE REGULATOR ORR33"/>
    <property type="match status" value="1"/>
</dbReference>
<sequence length="225" mass="25223">MIYIVEDDANIRELVIYTLQSTGFDAGGYESGISFFKDLSAGKIPELVLLDIMLPGEDGISILRKIRSNPETKHIPVIMMTAKGAEYDKVLGLDSGADDYITKPFGMMELVSRIKAVLRRVKKEEPTEELSAGNLYIHVGKHKVLADGEKVELTYKEFRLLCMLMESKGNVLTRDQLLTNIWGYDFDGETRTVDVHIRTLRQKLGECGSMIETVRGIGYRIGGNE</sequence>
<evidence type="ECO:0000256" key="6">
    <source>
        <dbReference type="ARBA" id="ARBA00023163"/>
    </source>
</evidence>
<dbReference type="InterPro" id="IPR039420">
    <property type="entry name" value="WalR-like"/>
</dbReference>
<dbReference type="InterPro" id="IPR001867">
    <property type="entry name" value="OmpR/PhoB-type_DNA-bd"/>
</dbReference>
<organism evidence="8">
    <name type="scientific">Anaerostipes caccae</name>
    <dbReference type="NCBI Taxonomy" id="105841"/>
    <lineage>
        <taxon>Bacteria</taxon>
        <taxon>Bacillati</taxon>
        <taxon>Bacillota</taxon>
        <taxon>Clostridia</taxon>
        <taxon>Lachnospirales</taxon>
        <taxon>Lachnospiraceae</taxon>
        <taxon>Anaerostipes</taxon>
    </lineage>
</organism>
<evidence type="ECO:0000313" key="8">
    <source>
        <dbReference type="EMBL" id="VYS81503.1"/>
    </source>
</evidence>
<dbReference type="GeneID" id="69468297"/>
<dbReference type="InterPro" id="IPR001789">
    <property type="entry name" value="Sig_transdc_resp-reg_receiver"/>
</dbReference>
<dbReference type="Gene3D" id="6.10.250.690">
    <property type="match status" value="1"/>
</dbReference>
<dbReference type="Pfam" id="PF00072">
    <property type="entry name" value="Response_reg"/>
    <property type="match status" value="1"/>
</dbReference>
<comment type="function">
    <text evidence="7">May play the central regulatory role in sporulation. It may be an element of the effector pathway responsible for the activation of sporulation genes in response to nutritional stress. Spo0A may act in concert with spo0H (a sigma factor) to control the expression of some genes that are critical to the sporulation process.</text>
</comment>
<dbReference type="RefSeq" id="WP_006568085.1">
    <property type="nucleotide sequence ID" value="NZ_BAABRZ010000001.1"/>
</dbReference>
<dbReference type="SUPFAM" id="SSF46894">
    <property type="entry name" value="C-terminal effector domain of the bipartite response regulators"/>
    <property type="match status" value="1"/>
</dbReference>
<dbReference type="AlphaFoldDB" id="A0A6N2RJK4"/>
<dbReference type="PROSITE" id="PS50110">
    <property type="entry name" value="RESPONSE_REGULATORY"/>
    <property type="match status" value="1"/>
</dbReference>